<dbReference type="RefSeq" id="WP_394830875.1">
    <property type="nucleotide sequence ID" value="NZ_CP089929.1"/>
</dbReference>
<dbReference type="EMBL" id="CP089983">
    <property type="protein sequence ID" value="WXB01264.1"/>
    <property type="molecule type" value="Genomic_DNA"/>
</dbReference>
<keyword evidence="3" id="KW-0808">Transferase</keyword>
<name>A0ABZ2KRF6_9BACT</name>
<dbReference type="InterPro" id="IPR004839">
    <property type="entry name" value="Aminotransferase_I/II_large"/>
</dbReference>
<keyword evidence="2 7" id="KW-0032">Aminotransferase</keyword>
<dbReference type="PANTHER" id="PTHR42885:SF2">
    <property type="entry name" value="HISTIDINOL-PHOSPHATE AMINOTRANSFERASE"/>
    <property type="match status" value="1"/>
</dbReference>
<dbReference type="PROSITE" id="PS50206">
    <property type="entry name" value="RHODANESE_3"/>
    <property type="match status" value="1"/>
</dbReference>
<protein>
    <submittedName>
        <fullName evidence="7">Histidinol-phosphate aminotransferase family protein</fullName>
    </submittedName>
</protein>
<comment type="similarity">
    <text evidence="5">Belongs to the class-II pyridoxal-phosphate-dependent aminotransferase family.</text>
</comment>
<gene>
    <name evidence="7" type="ORF">LVJ94_30645</name>
</gene>
<dbReference type="CDD" id="cd00609">
    <property type="entry name" value="AAT_like"/>
    <property type="match status" value="1"/>
</dbReference>
<evidence type="ECO:0000256" key="1">
    <source>
        <dbReference type="ARBA" id="ARBA00001933"/>
    </source>
</evidence>
<keyword evidence="8" id="KW-1185">Reference proteome</keyword>
<evidence type="ECO:0000256" key="2">
    <source>
        <dbReference type="ARBA" id="ARBA00022576"/>
    </source>
</evidence>
<sequence length="355" mass="38181">MTRSAENVVRPGIAAMKLYSSNREPCAIDLSDNTNQRGAPPSARTLVPEANVDLFARYPNHYAADLKRAIAAHLGVGTDEIVTGCGSDDVLDSAIRAFAKPGGAIAYQDPTFVMIPYCGQVNDLALRPVPLLGPERGWDVDADELLAQRACITYVCSPNNPTGTRASNEAIERIVAEAEGVVLLDEAYIEYCGGSFVRRAKDAGRLLVVRTFSKAFGLAGARVGYAVGAPELVAAVEISRGPYKVTQLAERVTVSALENDSAWVEGGIREVIDARARFVAFLERLGLKPIPSEANFVLVPVKDAATQTKALRERGVAVRPFPKLPGFGDAVRISVAHWELMERALPSFEEVLSCV</sequence>
<dbReference type="Proteomes" id="UP001374803">
    <property type="component" value="Chromosome"/>
</dbReference>
<evidence type="ECO:0000259" key="6">
    <source>
        <dbReference type="PROSITE" id="PS50206"/>
    </source>
</evidence>
<dbReference type="PANTHER" id="PTHR42885">
    <property type="entry name" value="HISTIDINOL-PHOSPHATE AMINOTRANSFERASE-RELATED"/>
    <property type="match status" value="1"/>
</dbReference>
<dbReference type="GO" id="GO:0008483">
    <property type="term" value="F:transaminase activity"/>
    <property type="evidence" value="ECO:0007669"/>
    <property type="project" value="UniProtKB-KW"/>
</dbReference>
<organism evidence="7 8">
    <name type="scientific">Pendulispora rubella</name>
    <dbReference type="NCBI Taxonomy" id="2741070"/>
    <lineage>
        <taxon>Bacteria</taxon>
        <taxon>Pseudomonadati</taxon>
        <taxon>Myxococcota</taxon>
        <taxon>Myxococcia</taxon>
        <taxon>Myxococcales</taxon>
        <taxon>Sorangiineae</taxon>
        <taxon>Pendulisporaceae</taxon>
        <taxon>Pendulispora</taxon>
    </lineage>
</organism>
<dbReference type="PROSITE" id="PS00599">
    <property type="entry name" value="AA_TRANSFER_CLASS_2"/>
    <property type="match status" value="1"/>
</dbReference>
<evidence type="ECO:0000256" key="3">
    <source>
        <dbReference type="ARBA" id="ARBA00022679"/>
    </source>
</evidence>
<evidence type="ECO:0000256" key="4">
    <source>
        <dbReference type="ARBA" id="ARBA00022898"/>
    </source>
</evidence>
<dbReference type="InterPro" id="IPR015422">
    <property type="entry name" value="PyrdxlP-dep_Trfase_small"/>
</dbReference>
<comment type="cofactor">
    <cofactor evidence="1 5">
        <name>pyridoxal 5'-phosphate</name>
        <dbReference type="ChEBI" id="CHEBI:597326"/>
    </cofactor>
</comment>
<dbReference type="Gene3D" id="3.90.1150.10">
    <property type="entry name" value="Aspartate Aminotransferase, domain 1"/>
    <property type="match status" value="1"/>
</dbReference>
<reference evidence="7" key="1">
    <citation type="submission" date="2021-12" db="EMBL/GenBank/DDBJ databases">
        <title>Discovery of the Pendulisporaceae a myxobacterial family with distinct sporulation behavior and unique specialized metabolism.</title>
        <authorList>
            <person name="Garcia R."/>
            <person name="Popoff A."/>
            <person name="Bader C.D."/>
            <person name="Loehr J."/>
            <person name="Walesch S."/>
            <person name="Walt C."/>
            <person name="Boldt J."/>
            <person name="Bunk B."/>
            <person name="Haeckl F.J.F.P.J."/>
            <person name="Gunesch A.P."/>
            <person name="Birkelbach J."/>
            <person name="Nuebel U."/>
            <person name="Pietschmann T."/>
            <person name="Bach T."/>
            <person name="Mueller R."/>
        </authorList>
    </citation>
    <scope>NUCLEOTIDE SEQUENCE</scope>
    <source>
        <strain evidence="7">MSr11367</strain>
    </source>
</reference>
<dbReference type="Pfam" id="PF00155">
    <property type="entry name" value="Aminotran_1_2"/>
    <property type="match status" value="1"/>
</dbReference>
<accession>A0ABZ2KRF6</accession>
<dbReference type="InterPro" id="IPR001763">
    <property type="entry name" value="Rhodanese-like_dom"/>
</dbReference>
<evidence type="ECO:0000313" key="7">
    <source>
        <dbReference type="EMBL" id="WXB01264.1"/>
    </source>
</evidence>
<dbReference type="SUPFAM" id="SSF53383">
    <property type="entry name" value="PLP-dependent transferases"/>
    <property type="match status" value="1"/>
</dbReference>
<dbReference type="Gene3D" id="3.40.640.10">
    <property type="entry name" value="Type I PLP-dependent aspartate aminotransferase-like (Major domain)"/>
    <property type="match status" value="1"/>
</dbReference>
<evidence type="ECO:0000313" key="8">
    <source>
        <dbReference type="Proteomes" id="UP001374803"/>
    </source>
</evidence>
<dbReference type="InterPro" id="IPR015421">
    <property type="entry name" value="PyrdxlP-dep_Trfase_major"/>
</dbReference>
<feature type="domain" description="Rhodanese" evidence="6">
    <location>
        <begin position="167"/>
        <end position="234"/>
    </location>
</feature>
<dbReference type="InterPro" id="IPR015424">
    <property type="entry name" value="PyrdxlP-dep_Trfase"/>
</dbReference>
<keyword evidence="4 5" id="KW-0663">Pyridoxal phosphate</keyword>
<proteinExistence type="inferred from homology"/>
<dbReference type="InterPro" id="IPR001917">
    <property type="entry name" value="Aminotrans_II_pyridoxalP_BS"/>
</dbReference>
<evidence type="ECO:0000256" key="5">
    <source>
        <dbReference type="RuleBase" id="RU003693"/>
    </source>
</evidence>